<dbReference type="PIRSF" id="PIRSF002070">
    <property type="entry name" value="SSB"/>
    <property type="match status" value="1"/>
</dbReference>
<comment type="caution">
    <text evidence="2">Lacks conserved residue(s) required for the propagation of feature annotation.</text>
</comment>
<dbReference type="EMBL" id="AP013035">
    <property type="protein sequence ID" value="BAT72451.1"/>
    <property type="molecule type" value="Genomic_DNA"/>
</dbReference>
<dbReference type="Pfam" id="PF00436">
    <property type="entry name" value="SSB"/>
    <property type="match status" value="1"/>
</dbReference>
<dbReference type="KEGG" id="ttk:TST_1667"/>
<dbReference type="OrthoDB" id="9809878at2"/>
<sequence>MPPVYINKVFLAGNLTKDPEMRYMPSGSPVTNFRLAVNRRFRNRNGEEVEEVCFIDVVVYGRMAEICNEYLSKGRNVLVEGRLRYETWETDVGRRSKHVVVADSVKFLGGREEEKAVEEEEIRPDLSGVDLEDDDEFPF</sequence>
<dbReference type="AlphaFoldDB" id="A0A0S3QVU2"/>
<keyword evidence="1 2" id="KW-0238">DNA-binding</keyword>
<gene>
    <name evidence="5" type="primary">ssb</name>
    <name evidence="5" type="ORF">TST_1667</name>
</gene>
<dbReference type="GO" id="GO:0009295">
    <property type="term" value="C:nucleoid"/>
    <property type="evidence" value="ECO:0007669"/>
    <property type="project" value="TreeGrafter"/>
</dbReference>
<dbReference type="HAMAP" id="MF_00984">
    <property type="entry name" value="SSB"/>
    <property type="match status" value="1"/>
</dbReference>
<dbReference type="PANTHER" id="PTHR10302">
    <property type="entry name" value="SINGLE-STRANDED DNA-BINDING PROTEIN"/>
    <property type="match status" value="1"/>
</dbReference>
<dbReference type="SUPFAM" id="SSF50249">
    <property type="entry name" value="Nucleic acid-binding proteins"/>
    <property type="match status" value="1"/>
</dbReference>
<keyword evidence="6" id="KW-1185">Reference proteome</keyword>
<dbReference type="InterPro" id="IPR012340">
    <property type="entry name" value="NA-bd_OB-fold"/>
</dbReference>
<feature type="region of interest" description="Disordered" evidence="4">
    <location>
        <begin position="111"/>
        <end position="139"/>
    </location>
</feature>
<dbReference type="STRING" id="1298851.TST_1667"/>
<name>A0A0S3QVU2_THET7</name>
<dbReference type="RefSeq" id="WP_068550619.1">
    <property type="nucleotide sequence ID" value="NZ_AP013035.1"/>
</dbReference>
<comment type="subunit">
    <text evidence="2">Homotetramer.</text>
</comment>
<dbReference type="CDD" id="cd04496">
    <property type="entry name" value="SSB_OBF"/>
    <property type="match status" value="1"/>
</dbReference>
<evidence type="ECO:0000313" key="6">
    <source>
        <dbReference type="Proteomes" id="UP000063234"/>
    </source>
</evidence>
<dbReference type="InterPro" id="IPR011344">
    <property type="entry name" value="ssDNA-bd"/>
</dbReference>
<feature type="compositionally biased region" description="Acidic residues" evidence="4">
    <location>
        <begin position="130"/>
        <end position="139"/>
    </location>
</feature>
<reference evidence="6" key="1">
    <citation type="journal article" date="2018" name="Science">
        <title>A primordial and reversible TCA cycle in a facultatively chemolithoautotrophic thermophile.</title>
        <authorList>
            <person name="Nunoura T."/>
            <person name="Chikaraishi Y."/>
            <person name="Izaki R."/>
            <person name="Suwa T."/>
            <person name="Sato T."/>
            <person name="Harada T."/>
            <person name="Mori K."/>
            <person name="Kato Y."/>
            <person name="Miyazaki M."/>
            <person name="Shimamura S."/>
            <person name="Yanagawa K."/>
            <person name="Shuto A."/>
            <person name="Ohkouchi N."/>
            <person name="Fujita N."/>
            <person name="Takaki Y."/>
            <person name="Atomi H."/>
            <person name="Takai K."/>
        </authorList>
    </citation>
    <scope>NUCLEOTIDE SEQUENCE [LARGE SCALE GENOMIC DNA]</scope>
    <source>
        <strain evidence="6">DSM 17441 / JCM 13301 / NBRC 103674 / ABI70S6</strain>
    </source>
</reference>
<accession>A0A0S3QVU2</accession>
<protein>
    <recommendedName>
        <fullName evidence="2 3">Single-stranded DNA-binding protein</fullName>
        <shortName evidence="2">SSB</shortName>
    </recommendedName>
</protein>
<organism evidence="5 6">
    <name type="scientific">Thermosulfidibacter takaii (strain DSM 17441 / JCM 13301 / NBRC 103674 / ABI70S6)</name>
    <dbReference type="NCBI Taxonomy" id="1298851"/>
    <lineage>
        <taxon>Bacteria</taxon>
        <taxon>Pseudomonadati</taxon>
        <taxon>Thermosulfidibacterota</taxon>
        <taxon>Thermosulfidibacteria</taxon>
        <taxon>Thermosulfidibacterales</taxon>
        <taxon>Thermosulfidibacteraceae</taxon>
    </lineage>
</organism>
<dbReference type="NCBIfam" id="TIGR00621">
    <property type="entry name" value="ssb"/>
    <property type="match status" value="1"/>
</dbReference>
<evidence type="ECO:0000256" key="1">
    <source>
        <dbReference type="ARBA" id="ARBA00023125"/>
    </source>
</evidence>
<dbReference type="PANTHER" id="PTHR10302:SF27">
    <property type="entry name" value="SINGLE-STRANDED DNA-BINDING PROTEIN"/>
    <property type="match status" value="1"/>
</dbReference>
<dbReference type="Proteomes" id="UP000063234">
    <property type="component" value="Chromosome"/>
</dbReference>
<evidence type="ECO:0000256" key="3">
    <source>
        <dbReference type="PIRNR" id="PIRNR002070"/>
    </source>
</evidence>
<dbReference type="InterPro" id="IPR000424">
    <property type="entry name" value="Primosome_PriB/ssb"/>
</dbReference>
<dbReference type="GO" id="GO:0006260">
    <property type="term" value="P:DNA replication"/>
    <property type="evidence" value="ECO:0007669"/>
    <property type="project" value="InterPro"/>
</dbReference>
<evidence type="ECO:0000256" key="4">
    <source>
        <dbReference type="SAM" id="MobiDB-lite"/>
    </source>
</evidence>
<dbReference type="PROSITE" id="PS50935">
    <property type="entry name" value="SSB"/>
    <property type="match status" value="1"/>
</dbReference>
<evidence type="ECO:0000313" key="5">
    <source>
        <dbReference type="EMBL" id="BAT72451.1"/>
    </source>
</evidence>
<dbReference type="GO" id="GO:0003697">
    <property type="term" value="F:single-stranded DNA binding"/>
    <property type="evidence" value="ECO:0007669"/>
    <property type="project" value="UniProtKB-UniRule"/>
</dbReference>
<evidence type="ECO:0000256" key="2">
    <source>
        <dbReference type="HAMAP-Rule" id="MF_00984"/>
    </source>
</evidence>
<proteinExistence type="inferred from homology"/>
<dbReference type="Gene3D" id="2.40.50.140">
    <property type="entry name" value="Nucleic acid-binding proteins"/>
    <property type="match status" value="1"/>
</dbReference>